<keyword evidence="1" id="KW-0808">Transferase</keyword>
<name>A0AAN1XA56_9PROT</name>
<dbReference type="KEGG" id="seme:MIZ01_1507"/>
<dbReference type="Proteomes" id="UP001320326">
    <property type="component" value="Chromosome"/>
</dbReference>
<feature type="domain" description="Methyltransferase" evidence="2">
    <location>
        <begin position="30"/>
        <end position="124"/>
    </location>
</feature>
<proteinExistence type="predicted"/>
<evidence type="ECO:0000259" key="2">
    <source>
        <dbReference type="Pfam" id="PF13649"/>
    </source>
</evidence>
<evidence type="ECO:0000256" key="1">
    <source>
        <dbReference type="ARBA" id="ARBA00022679"/>
    </source>
</evidence>
<protein>
    <recommendedName>
        <fullName evidence="2">Methyltransferase domain-containing protein</fullName>
    </recommendedName>
</protein>
<organism evidence="3 4">
    <name type="scientific">Sideroxyarcus emersonii</name>
    <dbReference type="NCBI Taxonomy" id="2764705"/>
    <lineage>
        <taxon>Bacteria</taxon>
        <taxon>Pseudomonadati</taxon>
        <taxon>Pseudomonadota</taxon>
        <taxon>Betaproteobacteria</taxon>
        <taxon>Nitrosomonadales</taxon>
        <taxon>Gallionellaceae</taxon>
        <taxon>Sideroxyarcus</taxon>
    </lineage>
</organism>
<dbReference type="AlphaFoldDB" id="A0AAN1XA56"/>
<dbReference type="PANTHER" id="PTHR43861:SF3">
    <property type="entry name" value="PUTATIVE (AFU_ORTHOLOGUE AFUA_2G14390)-RELATED"/>
    <property type="match status" value="1"/>
</dbReference>
<dbReference type="InterPro" id="IPR029063">
    <property type="entry name" value="SAM-dependent_MTases_sf"/>
</dbReference>
<dbReference type="CDD" id="cd02440">
    <property type="entry name" value="AdoMet_MTases"/>
    <property type="match status" value="1"/>
</dbReference>
<dbReference type="EMBL" id="AP023423">
    <property type="protein sequence ID" value="BCK87716.1"/>
    <property type="molecule type" value="Genomic_DNA"/>
</dbReference>
<dbReference type="GO" id="GO:0016740">
    <property type="term" value="F:transferase activity"/>
    <property type="evidence" value="ECO:0007669"/>
    <property type="project" value="UniProtKB-KW"/>
</dbReference>
<sequence length="237" mass="26470">MMKIQSSSAVPACDESEIYEQLLPLKGAEVLELGCGKAEKTLKIAQAGPVKKIVALEVDAIQHAENLRRSVPANVRFESGGAQAIPAEGESFDIVLMFKSLHHVPVESMDTAMHEICRVLKRGGLAYFSEPVFAGDFNEILRLFHDERMVREAAFAAVTNAVASGQFALVSQTFFSAPVHFESFSQFEENVLRVTHTRHQLSPDMYRQVQQGFMRHMTDEGARFEMPMRVDLLRKNG</sequence>
<evidence type="ECO:0000313" key="3">
    <source>
        <dbReference type="EMBL" id="BCK87716.1"/>
    </source>
</evidence>
<accession>A0AAN1XA56</accession>
<dbReference type="PANTHER" id="PTHR43861">
    <property type="entry name" value="TRANS-ACONITATE 2-METHYLTRANSFERASE-RELATED"/>
    <property type="match status" value="1"/>
</dbReference>
<reference evidence="3 4" key="1">
    <citation type="journal article" date="2022" name="Int. J. Syst. Evol. Microbiol.">
        <title>&lt;i&gt;Sideroxyarcus emersonii&lt;/i&gt; gen. nov. sp. nov., a neutrophilic, microaerobic iron- and thiosulfate-oxidizing bacterium isolated from iron-rich wetland sediment.</title>
        <authorList>
            <person name="Kato S."/>
            <person name="Itoh T."/>
            <person name="Iino T."/>
            <person name="Ohkuma M."/>
        </authorList>
    </citation>
    <scope>NUCLEOTIDE SEQUENCE [LARGE SCALE GENOMIC DNA]</scope>
    <source>
        <strain evidence="3 4">MIZ01</strain>
    </source>
</reference>
<keyword evidence="4" id="KW-1185">Reference proteome</keyword>
<dbReference type="Gene3D" id="3.40.50.150">
    <property type="entry name" value="Vaccinia Virus protein VP39"/>
    <property type="match status" value="1"/>
</dbReference>
<dbReference type="InterPro" id="IPR041698">
    <property type="entry name" value="Methyltransf_25"/>
</dbReference>
<evidence type="ECO:0000313" key="4">
    <source>
        <dbReference type="Proteomes" id="UP001320326"/>
    </source>
</evidence>
<dbReference type="Pfam" id="PF13649">
    <property type="entry name" value="Methyltransf_25"/>
    <property type="match status" value="1"/>
</dbReference>
<dbReference type="RefSeq" id="WP_237246283.1">
    <property type="nucleotide sequence ID" value="NZ_AP023423.1"/>
</dbReference>
<dbReference type="SUPFAM" id="SSF53335">
    <property type="entry name" value="S-adenosyl-L-methionine-dependent methyltransferases"/>
    <property type="match status" value="1"/>
</dbReference>
<gene>
    <name evidence="3" type="ORF">MIZ01_1507</name>
</gene>